<evidence type="ECO:0000313" key="2">
    <source>
        <dbReference type="Proteomes" id="UP000316331"/>
    </source>
</evidence>
<dbReference type="EMBL" id="VFPG01000002">
    <property type="protein sequence ID" value="TQM25848.1"/>
    <property type="molecule type" value="Genomic_DNA"/>
</dbReference>
<reference evidence="1 2" key="1">
    <citation type="submission" date="2019-06" db="EMBL/GenBank/DDBJ databases">
        <title>Sequencing the genomes of 1000 actinobacteria strains.</title>
        <authorList>
            <person name="Klenk H.-P."/>
        </authorList>
    </citation>
    <scope>NUCLEOTIDE SEQUENCE [LARGE SCALE GENOMIC DNA]</scope>
    <source>
        <strain evidence="1 2">DSM 103495</strain>
    </source>
</reference>
<evidence type="ECO:0000313" key="1">
    <source>
        <dbReference type="EMBL" id="TQM25848.1"/>
    </source>
</evidence>
<organism evidence="1 2">
    <name type="scientific">Nocardia bhagyanarayanae</name>
    <dbReference type="NCBI Taxonomy" id="1215925"/>
    <lineage>
        <taxon>Bacteria</taxon>
        <taxon>Bacillati</taxon>
        <taxon>Actinomycetota</taxon>
        <taxon>Actinomycetes</taxon>
        <taxon>Mycobacteriales</taxon>
        <taxon>Nocardiaceae</taxon>
        <taxon>Nocardia</taxon>
    </lineage>
</organism>
<comment type="caution">
    <text evidence="1">The sequence shown here is derived from an EMBL/GenBank/DDBJ whole genome shotgun (WGS) entry which is preliminary data.</text>
</comment>
<name>A0A543EW81_9NOCA</name>
<dbReference type="AlphaFoldDB" id="A0A543EW81"/>
<keyword evidence="2" id="KW-1185">Reference proteome</keyword>
<accession>A0A543EW81</accession>
<sequence>MLTGCRTIDDSGPVAWAPIEDCDGTMPTGPQMISDPSFSAFVSGLRLPQNVQVSSGGARVSTARPDQVDLTLDLCLPGSADLDGLVPVATDLARALKRHELGTRTAALSVACVGPDMQGRMEVRDPDFQVHPWDGTPSPAAESRVWEVFVE</sequence>
<protein>
    <submittedName>
        <fullName evidence="1">Uncharacterized protein</fullName>
    </submittedName>
</protein>
<proteinExistence type="predicted"/>
<dbReference type="Proteomes" id="UP000316331">
    <property type="component" value="Unassembled WGS sequence"/>
</dbReference>
<gene>
    <name evidence="1" type="ORF">FB390_6015</name>
</gene>